<keyword evidence="2" id="KW-1185">Reference proteome</keyword>
<name>A0A068V9L6_COFCA</name>
<accession>A0A068V9L6</accession>
<reference evidence="2" key="1">
    <citation type="journal article" date="2014" name="Science">
        <title>The coffee genome provides insight into the convergent evolution of caffeine biosynthesis.</title>
        <authorList>
            <person name="Denoeud F."/>
            <person name="Carretero-Paulet L."/>
            <person name="Dereeper A."/>
            <person name="Droc G."/>
            <person name="Guyot R."/>
            <person name="Pietrella M."/>
            <person name="Zheng C."/>
            <person name="Alberti A."/>
            <person name="Anthony F."/>
            <person name="Aprea G."/>
            <person name="Aury J.M."/>
            <person name="Bento P."/>
            <person name="Bernard M."/>
            <person name="Bocs S."/>
            <person name="Campa C."/>
            <person name="Cenci A."/>
            <person name="Combes M.C."/>
            <person name="Crouzillat D."/>
            <person name="Da Silva C."/>
            <person name="Daddiego L."/>
            <person name="De Bellis F."/>
            <person name="Dussert S."/>
            <person name="Garsmeur O."/>
            <person name="Gayraud T."/>
            <person name="Guignon V."/>
            <person name="Jahn K."/>
            <person name="Jamilloux V."/>
            <person name="Joet T."/>
            <person name="Labadie K."/>
            <person name="Lan T."/>
            <person name="Leclercq J."/>
            <person name="Lepelley M."/>
            <person name="Leroy T."/>
            <person name="Li L.T."/>
            <person name="Librado P."/>
            <person name="Lopez L."/>
            <person name="Munoz A."/>
            <person name="Noel B."/>
            <person name="Pallavicini A."/>
            <person name="Perrotta G."/>
            <person name="Poncet V."/>
            <person name="Pot D."/>
            <person name="Priyono X."/>
            <person name="Rigoreau M."/>
            <person name="Rouard M."/>
            <person name="Rozas J."/>
            <person name="Tranchant-Dubreuil C."/>
            <person name="VanBuren R."/>
            <person name="Zhang Q."/>
            <person name="Andrade A.C."/>
            <person name="Argout X."/>
            <person name="Bertrand B."/>
            <person name="de Kochko A."/>
            <person name="Graziosi G."/>
            <person name="Henry R.J."/>
            <person name="Jayarama X."/>
            <person name="Ming R."/>
            <person name="Nagai C."/>
            <person name="Rounsley S."/>
            <person name="Sankoff D."/>
            <person name="Giuliano G."/>
            <person name="Albert V.A."/>
            <person name="Wincker P."/>
            <person name="Lashermes P."/>
        </authorList>
    </citation>
    <scope>NUCLEOTIDE SEQUENCE [LARGE SCALE GENOMIC DNA]</scope>
    <source>
        <strain evidence="2">cv. DH200-94</strain>
    </source>
</reference>
<dbReference type="Gramene" id="CDP17475">
    <property type="protein sequence ID" value="CDP17475"/>
    <property type="gene ID" value="GSCOC_T00001838001"/>
</dbReference>
<gene>
    <name evidence="1" type="ORF">GSCOC_T00001838001</name>
</gene>
<sequence length="64" mass="7463">MFGLDQNIIQNFVFWQSLNFFKITYPDFKGVSVFKISWPENFGCPTLHARVASHTLQGRQRQIG</sequence>
<dbReference type="Proteomes" id="UP000295252">
    <property type="component" value="Unassembled WGS sequence"/>
</dbReference>
<organism evidence="1 2">
    <name type="scientific">Coffea canephora</name>
    <name type="common">Robusta coffee</name>
    <dbReference type="NCBI Taxonomy" id="49390"/>
    <lineage>
        <taxon>Eukaryota</taxon>
        <taxon>Viridiplantae</taxon>
        <taxon>Streptophyta</taxon>
        <taxon>Embryophyta</taxon>
        <taxon>Tracheophyta</taxon>
        <taxon>Spermatophyta</taxon>
        <taxon>Magnoliopsida</taxon>
        <taxon>eudicotyledons</taxon>
        <taxon>Gunneridae</taxon>
        <taxon>Pentapetalae</taxon>
        <taxon>asterids</taxon>
        <taxon>lamiids</taxon>
        <taxon>Gentianales</taxon>
        <taxon>Rubiaceae</taxon>
        <taxon>Ixoroideae</taxon>
        <taxon>Gardenieae complex</taxon>
        <taxon>Bertiereae - Coffeeae clade</taxon>
        <taxon>Coffeeae</taxon>
        <taxon>Coffea</taxon>
    </lineage>
</organism>
<proteinExistence type="predicted"/>
<evidence type="ECO:0000313" key="1">
    <source>
        <dbReference type="EMBL" id="CDP17475.1"/>
    </source>
</evidence>
<dbReference type="EMBL" id="HG739247">
    <property type="protein sequence ID" value="CDP17475.1"/>
    <property type="molecule type" value="Genomic_DNA"/>
</dbReference>
<dbReference type="AlphaFoldDB" id="A0A068V9L6"/>
<evidence type="ECO:0000313" key="2">
    <source>
        <dbReference type="Proteomes" id="UP000295252"/>
    </source>
</evidence>
<dbReference type="InParanoid" id="A0A068V9L6"/>
<protein>
    <submittedName>
        <fullName evidence="1">DH200=94 genomic scaffold, scaffold_163</fullName>
    </submittedName>
</protein>